<feature type="transmembrane region" description="Helical" evidence="7">
    <location>
        <begin position="257"/>
        <end position="276"/>
    </location>
</feature>
<feature type="transmembrane region" description="Helical" evidence="7">
    <location>
        <begin position="313"/>
        <end position="332"/>
    </location>
</feature>
<dbReference type="InterPro" id="IPR036259">
    <property type="entry name" value="MFS_trans_sf"/>
</dbReference>
<dbReference type="GO" id="GO:0022857">
    <property type="term" value="F:transmembrane transporter activity"/>
    <property type="evidence" value="ECO:0007669"/>
    <property type="project" value="InterPro"/>
</dbReference>
<feature type="transmembrane region" description="Helical" evidence="7">
    <location>
        <begin position="46"/>
        <end position="69"/>
    </location>
</feature>
<evidence type="ECO:0000313" key="9">
    <source>
        <dbReference type="EMBL" id="SHJ99235.1"/>
    </source>
</evidence>
<dbReference type="CDD" id="cd06173">
    <property type="entry name" value="MFS_MefA_like"/>
    <property type="match status" value="1"/>
</dbReference>
<reference evidence="10" key="1">
    <citation type="submission" date="2016-11" db="EMBL/GenBank/DDBJ databases">
        <authorList>
            <person name="Varghese N."/>
            <person name="Submissions S."/>
        </authorList>
    </citation>
    <scope>NUCLEOTIDE SEQUENCE [LARGE SCALE GENOMIC DNA]</scope>
    <source>
        <strain evidence="10">DX253</strain>
    </source>
</reference>
<dbReference type="PANTHER" id="PTHR23513">
    <property type="entry name" value="INTEGRAL MEMBRANE EFFLUX PROTEIN-RELATED"/>
    <property type="match status" value="1"/>
</dbReference>
<evidence type="ECO:0000259" key="8">
    <source>
        <dbReference type="PROSITE" id="PS50850"/>
    </source>
</evidence>
<evidence type="ECO:0000256" key="6">
    <source>
        <dbReference type="ARBA" id="ARBA00023136"/>
    </source>
</evidence>
<proteinExistence type="predicted"/>
<sequence>MSFRSSLKNRGFLSLWLAQVVSRIGDSIHEIALIWVVYEVTENPVLMSAVVVASLGPSVLFSLPAGSLVDRLNRKYILIGTDLIRGAAVLLIPLIGSRQLLVPVVLFVAAISGLMESFAGPARSSLIPRLVPNTELDSANALQQMTTSASQTLYVIGGIIVGVTGSFSAFYLDSASFFLSAIILLPISRQAGTPDRSSNNSTGLLAEARDAIDFIRQHRILPSVIILSALTGFALGPLAIVLPLFTENILGHGSTAFGILYGSLYAGVLIGGTIVGGVNTRLSSYRGIIMTGGTLLTGLSLILVAIIPSQVSFSLVAAIILFAFCGVAISLIQVPLQTLVQSAVPDERRGRVFSVMTAAGLAAPPVSVALTGPLLAQFGVINLLLIEGIFVSLSGIIIALTPLAHVGENDSARSDLLNN</sequence>
<feature type="transmembrane region" description="Helical" evidence="7">
    <location>
        <begin position="381"/>
        <end position="404"/>
    </location>
</feature>
<evidence type="ECO:0000256" key="1">
    <source>
        <dbReference type="ARBA" id="ARBA00004651"/>
    </source>
</evidence>
<dbReference type="PANTHER" id="PTHR23513:SF6">
    <property type="entry name" value="MAJOR FACILITATOR SUPERFAMILY ASSOCIATED DOMAIN-CONTAINING PROTEIN"/>
    <property type="match status" value="1"/>
</dbReference>
<dbReference type="AlphaFoldDB" id="A0A1M6NU57"/>
<dbReference type="RefSeq" id="WP_073096512.1">
    <property type="nucleotide sequence ID" value="NZ_AEMG01000028.1"/>
</dbReference>
<dbReference type="Pfam" id="PF05977">
    <property type="entry name" value="MFS_3"/>
    <property type="match status" value="1"/>
</dbReference>
<dbReference type="OrthoDB" id="350763at2157"/>
<evidence type="ECO:0000256" key="2">
    <source>
        <dbReference type="ARBA" id="ARBA00022448"/>
    </source>
</evidence>
<protein>
    <submittedName>
        <fullName evidence="9">Predicted arabinose efflux permease, MFS family</fullName>
    </submittedName>
</protein>
<organism evidence="9 10">
    <name type="scientific">Haladaptatus paucihalophilus DX253</name>
    <dbReference type="NCBI Taxonomy" id="797209"/>
    <lineage>
        <taxon>Archaea</taxon>
        <taxon>Methanobacteriati</taxon>
        <taxon>Methanobacteriota</taxon>
        <taxon>Stenosarchaea group</taxon>
        <taxon>Halobacteria</taxon>
        <taxon>Halobacteriales</taxon>
        <taxon>Haladaptataceae</taxon>
        <taxon>Haladaptatus</taxon>
    </lineage>
</organism>
<keyword evidence="3" id="KW-1003">Cell membrane</keyword>
<feature type="transmembrane region" description="Helical" evidence="7">
    <location>
        <begin position="288"/>
        <end position="307"/>
    </location>
</feature>
<dbReference type="PROSITE" id="PS50850">
    <property type="entry name" value="MFS"/>
    <property type="match status" value="1"/>
</dbReference>
<accession>A0A1M6NU57</accession>
<evidence type="ECO:0000256" key="3">
    <source>
        <dbReference type="ARBA" id="ARBA00022475"/>
    </source>
</evidence>
<keyword evidence="6 7" id="KW-0472">Membrane</keyword>
<keyword evidence="2" id="KW-0813">Transport</keyword>
<evidence type="ECO:0000256" key="4">
    <source>
        <dbReference type="ARBA" id="ARBA00022692"/>
    </source>
</evidence>
<feature type="transmembrane region" description="Helical" evidence="7">
    <location>
        <begin position="352"/>
        <end position="375"/>
    </location>
</feature>
<dbReference type="Proteomes" id="UP000184203">
    <property type="component" value="Unassembled WGS sequence"/>
</dbReference>
<dbReference type="EMBL" id="FRAN01000001">
    <property type="protein sequence ID" value="SHJ99235.1"/>
    <property type="molecule type" value="Genomic_DNA"/>
</dbReference>
<dbReference type="InterPro" id="IPR010290">
    <property type="entry name" value="TM_effector"/>
</dbReference>
<keyword evidence="4 7" id="KW-0812">Transmembrane</keyword>
<gene>
    <name evidence="9" type="ORF">SAMN05444342_0198</name>
</gene>
<dbReference type="GO" id="GO:0005886">
    <property type="term" value="C:plasma membrane"/>
    <property type="evidence" value="ECO:0007669"/>
    <property type="project" value="UniProtKB-SubCell"/>
</dbReference>
<evidence type="ECO:0000313" key="10">
    <source>
        <dbReference type="Proteomes" id="UP000184203"/>
    </source>
</evidence>
<feature type="transmembrane region" description="Helical" evidence="7">
    <location>
        <begin position="141"/>
        <end position="163"/>
    </location>
</feature>
<name>A0A1M6NU57_HALPU</name>
<evidence type="ECO:0000256" key="7">
    <source>
        <dbReference type="SAM" id="Phobius"/>
    </source>
</evidence>
<keyword evidence="5 7" id="KW-1133">Transmembrane helix</keyword>
<feature type="domain" description="Major facilitator superfamily (MFS) profile" evidence="8">
    <location>
        <begin position="220"/>
        <end position="419"/>
    </location>
</feature>
<dbReference type="Gene3D" id="1.20.1250.20">
    <property type="entry name" value="MFS general substrate transporter like domains"/>
    <property type="match status" value="1"/>
</dbReference>
<feature type="transmembrane region" description="Helical" evidence="7">
    <location>
        <begin position="224"/>
        <end position="245"/>
    </location>
</feature>
<evidence type="ECO:0000256" key="5">
    <source>
        <dbReference type="ARBA" id="ARBA00022989"/>
    </source>
</evidence>
<dbReference type="SUPFAM" id="SSF103473">
    <property type="entry name" value="MFS general substrate transporter"/>
    <property type="match status" value="1"/>
</dbReference>
<comment type="subcellular location">
    <subcellularLocation>
        <location evidence="1">Cell membrane</location>
        <topology evidence="1">Multi-pass membrane protein</topology>
    </subcellularLocation>
</comment>
<dbReference type="InterPro" id="IPR020846">
    <property type="entry name" value="MFS_dom"/>
</dbReference>
<keyword evidence="10" id="KW-1185">Reference proteome</keyword>